<dbReference type="PROSITE" id="PS00211">
    <property type="entry name" value="ABC_TRANSPORTER_1"/>
    <property type="match status" value="1"/>
</dbReference>
<dbReference type="InterPro" id="IPR032823">
    <property type="entry name" value="BCA_ABC_TP_C"/>
</dbReference>
<evidence type="ECO:0000256" key="3">
    <source>
        <dbReference type="ARBA" id="ARBA00022840"/>
    </source>
</evidence>
<dbReference type="InterPro" id="IPR051120">
    <property type="entry name" value="ABC_AA/LPS_Transport"/>
</dbReference>
<sequence>MTHWILETRDLALAYGGFRAVDGVSLRVRAGTIHSVIGPNGAGKTSLFHCLTGGRRPTEGDIVFDGREITRDPAHARVGIGMARSFQVTSLFQNLSVRENLRLASQGRDGDRALAFWRPVAAGRAHLDRADRVMERLNLSARAGVAAGDLSHGQQRVLEVGMALCGEPKLLLLDEPTSGMGIDDIPVMTRLIADLGRDHTVMLIEHNMSIVMSISDAVTVMSRGKVLVEGKPDAVRADARVRAAYLGEAG</sequence>
<evidence type="ECO:0000259" key="4">
    <source>
        <dbReference type="PROSITE" id="PS50893"/>
    </source>
</evidence>
<dbReference type="AlphaFoldDB" id="A0A212IY99"/>
<dbReference type="InterPro" id="IPR003439">
    <property type="entry name" value="ABC_transporter-like_ATP-bd"/>
</dbReference>
<dbReference type="InterPro" id="IPR017871">
    <property type="entry name" value="ABC_transporter-like_CS"/>
</dbReference>
<dbReference type="Pfam" id="PF00005">
    <property type="entry name" value="ABC_tran"/>
    <property type="match status" value="1"/>
</dbReference>
<evidence type="ECO:0000313" key="5">
    <source>
        <dbReference type="EMBL" id="SBV92171.1"/>
    </source>
</evidence>
<dbReference type="PANTHER" id="PTHR45772:SF3">
    <property type="entry name" value="ABC TRANSPORTER ATP-BINDING PROTEIN"/>
    <property type="match status" value="1"/>
</dbReference>
<dbReference type="EMBL" id="FLUO01000001">
    <property type="protein sequence ID" value="SBV92171.1"/>
    <property type="molecule type" value="Genomic_DNA"/>
</dbReference>
<dbReference type="Pfam" id="PF12399">
    <property type="entry name" value="BCA_ABC_TP_C"/>
    <property type="match status" value="1"/>
</dbReference>
<keyword evidence="2" id="KW-0547">Nucleotide-binding</keyword>
<proteinExistence type="predicted"/>
<keyword evidence="3 5" id="KW-0067">ATP-binding</keyword>
<dbReference type="SUPFAM" id="SSF52540">
    <property type="entry name" value="P-loop containing nucleoside triphosphate hydrolases"/>
    <property type="match status" value="1"/>
</dbReference>
<dbReference type="PROSITE" id="PS50893">
    <property type="entry name" value="ABC_TRANSPORTER_2"/>
    <property type="match status" value="1"/>
</dbReference>
<evidence type="ECO:0000256" key="1">
    <source>
        <dbReference type="ARBA" id="ARBA00022448"/>
    </source>
</evidence>
<accession>A0A212IY99</accession>
<dbReference type="SMART" id="SM00382">
    <property type="entry name" value="AAA"/>
    <property type="match status" value="1"/>
</dbReference>
<keyword evidence="1" id="KW-0813">Transport</keyword>
<protein>
    <submittedName>
        <fullName evidence="5">High-affinity branched-chain amino acid transport ATP-binding protein BraF</fullName>
    </submittedName>
</protein>
<dbReference type="Gene3D" id="3.40.50.300">
    <property type="entry name" value="P-loop containing nucleotide triphosphate hydrolases"/>
    <property type="match status" value="1"/>
</dbReference>
<dbReference type="FunFam" id="3.40.50.300:FF:000421">
    <property type="entry name" value="Branched-chain amino acid ABC transporter ATP-binding protein"/>
    <property type="match status" value="1"/>
</dbReference>
<reference evidence="5" key="1">
    <citation type="submission" date="2016-04" db="EMBL/GenBank/DDBJ databases">
        <authorList>
            <person name="Evans L.H."/>
            <person name="Alamgir A."/>
            <person name="Owens N."/>
            <person name="Weber N.D."/>
            <person name="Virtaneva K."/>
            <person name="Barbian K."/>
            <person name="Babar A."/>
            <person name="Rosenke K."/>
        </authorList>
    </citation>
    <scope>NUCLEOTIDE SEQUENCE</scope>
    <source>
        <strain evidence="5">86</strain>
    </source>
</reference>
<organism evidence="5">
    <name type="scientific">uncultured Alphaproteobacteria bacterium</name>
    <dbReference type="NCBI Taxonomy" id="91750"/>
    <lineage>
        <taxon>Bacteria</taxon>
        <taxon>Pseudomonadati</taxon>
        <taxon>Pseudomonadota</taxon>
        <taxon>Alphaproteobacteria</taxon>
        <taxon>environmental samples</taxon>
    </lineage>
</organism>
<dbReference type="InterPro" id="IPR003593">
    <property type="entry name" value="AAA+_ATPase"/>
</dbReference>
<dbReference type="GO" id="GO:0005524">
    <property type="term" value="F:ATP binding"/>
    <property type="evidence" value="ECO:0007669"/>
    <property type="project" value="UniProtKB-KW"/>
</dbReference>
<name>A0A212IY99_9PROT</name>
<dbReference type="InterPro" id="IPR027417">
    <property type="entry name" value="P-loop_NTPase"/>
</dbReference>
<gene>
    <name evidence="5" type="primary">braF</name>
    <name evidence="5" type="ORF">KL86APRO_10218</name>
</gene>
<dbReference type="PANTHER" id="PTHR45772">
    <property type="entry name" value="CONSERVED COMPONENT OF ABC TRANSPORTER FOR NATURAL AMINO ACIDS-RELATED"/>
    <property type="match status" value="1"/>
</dbReference>
<dbReference type="CDD" id="cd03219">
    <property type="entry name" value="ABC_Mj1267_LivG_branched"/>
    <property type="match status" value="1"/>
</dbReference>
<dbReference type="GO" id="GO:0005886">
    <property type="term" value="C:plasma membrane"/>
    <property type="evidence" value="ECO:0007669"/>
    <property type="project" value="TreeGrafter"/>
</dbReference>
<dbReference type="GO" id="GO:0016887">
    <property type="term" value="F:ATP hydrolysis activity"/>
    <property type="evidence" value="ECO:0007669"/>
    <property type="project" value="InterPro"/>
</dbReference>
<feature type="domain" description="ABC transporter" evidence="4">
    <location>
        <begin position="6"/>
        <end position="248"/>
    </location>
</feature>
<evidence type="ECO:0000256" key="2">
    <source>
        <dbReference type="ARBA" id="ARBA00022741"/>
    </source>
</evidence>